<evidence type="ECO:0000256" key="1">
    <source>
        <dbReference type="ARBA" id="ARBA00022729"/>
    </source>
</evidence>
<evidence type="ECO:0000313" key="4">
    <source>
        <dbReference type="EMBL" id="WOI32030.1"/>
    </source>
</evidence>
<dbReference type="PRINTS" id="PR00722">
    <property type="entry name" value="CHYMOTRYPSIN"/>
</dbReference>
<dbReference type="EMBL" id="CP136704">
    <property type="protein sequence ID" value="WOI32030.1"/>
    <property type="molecule type" value="Genomic_DNA"/>
</dbReference>
<dbReference type="Gene3D" id="2.40.10.10">
    <property type="entry name" value="Trypsin-like serine proteases"/>
    <property type="match status" value="2"/>
</dbReference>
<dbReference type="InterPro" id="IPR018114">
    <property type="entry name" value="TRYPSIN_HIS"/>
</dbReference>
<evidence type="ECO:0000313" key="5">
    <source>
        <dbReference type="Proteomes" id="UP001302666"/>
    </source>
</evidence>
<sequence>MWSVPVLPFKQLISSALFCALSGLAQAGSDLRADDSRLKSLETTDAGRDWEAVGRLDRLGEGFCTGALIAPDLVLTAAHCLYDRDTLEQIDATSIEFLAGWRNGRASAYRSVKRAVLHPSYVYDGTLSATRVRNDIALLQLQRPIRNTTVTPFETDVRPRKGARVGVVSYAQDRSEAPSLQEVCTVMARQDGVLVMSCDVDFGSSGAPVFSFEGERPRIVSVVSAKARVEGNPVSLGASLADELALLEAQLTGTHVGSQLPHGVSRVQVGEPRRRDMGAKFISN</sequence>
<dbReference type="PROSITE" id="PS00134">
    <property type="entry name" value="TRYPSIN_HIS"/>
    <property type="match status" value="1"/>
</dbReference>
<dbReference type="PANTHER" id="PTHR15462:SF8">
    <property type="entry name" value="SERINE PROTEASE"/>
    <property type="match status" value="1"/>
</dbReference>
<feature type="chain" id="PRO_5045780816" evidence="2">
    <location>
        <begin position="28"/>
        <end position="284"/>
    </location>
</feature>
<dbReference type="SMART" id="SM00020">
    <property type="entry name" value="Tryp_SPc"/>
    <property type="match status" value="1"/>
</dbReference>
<keyword evidence="5" id="KW-1185">Reference proteome</keyword>
<dbReference type="EC" id="3.4.21.-" evidence="4"/>
<dbReference type="InterPro" id="IPR050966">
    <property type="entry name" value="Glutamyl_endopeptidase"/>
</dbReference>
<reference evidence="4 5" key="1">
    <citation type="submission" date="2023-10" db="EMBL/GenBank/DDBJ databases">
        <title>Eight complete genome sequences of bacteria isolated from laboratory stock of Giant Kelp gametophytes.</title>
        <authorList>
            <person name="Tolentino B."/>
            <person name="Nuzhdin S."/>
        </authorList>
    </citation>
    <scope>NUCLEOTIDE SEQUENCE [LARGE SCALE GENOMIC DNA]</scope>
    <source>
        <strain evidence="4 5">LC.270.F.C4</strain>
    </source>
</reference>
<feature type="signal peptide" evidence="2">
    <location>
        <begin position="1"/>
        <end position="27"/>
    </location>
</feature>
<feature type="domain" description="Peptidase S1" evidence="3">
    <location>
        <begin position="20"/>
        <end position="284"/>
    </location>
</feature>
<gene>
    <name evidence="4" type="ORF">R1T40_13785</name>
</gene>
<keyword evidence="1 2" id="KW-0732">Signal</keyword>
<dbReference type="InterPro" id="IPR043504">
    <property type="entry name" value="Peptidase_S1_PA_chymotrypsin"/>
</dbReference>
<evidence type="ECO:0000256" key="2">
    <source>
        <dbReference type="SAM" id="SignalP"/>
    </source>
</evidence>
<keyword evidence="4" id="KW-0378">Hydrolase</keyword>
<dbReference type="InterPro" id="IPR001314">
    <property type="entry name" value="Peptidase_S1A"/>
</dbReference>
<dbReference type="PANTHER" id="PTHR15462">
    <property type="entry name" value="SERINE PROTEASE"/>
    <property type="match status" value="1"/>
</dbReference>
<evidence type="ECO:0000259" key="3">
    <source>
        <dbReference type="PROSITE" id="PS50240"/>
    </source>
</evidence>
<dbReference type="InterPro" id="IPR001254">
    <property type="entry name" value="Trypsin_dom"/>
</dbReference>
<accession>A0ABZ0HDB6</accession>
<dbReference type="PROSITE" id="PS50240">
    <property type="entry name" value="TRYPSIN_DOM"/>
    <property type="match status" value="1"/>
</dbReference>
<organism evidence="4 5">
    <name type="scientific">Tritonibacter scottomollicae</name>
    <name type="common">Epibacterium scottomollicae</name>
    <dbReference type="NCBI Taxonomy" id="483013"/>
    <lineage>
        <taxon>Bacteria</taxon>
        <taxon>Pseudomonadati</taxon>
        <taxon>Pseudomonadota</taxon>
        <taxon>Alphaproteobacteria</taxon>
        <taxon>Rhodobacterales</taxon>
        <taxon>Paracoccaceae</taxon>
        <taxon>Tritonibacter</taxon>
    </lineage>
</organism>
<dbReference type="InterPro" id="IPR009003">
    <property type="entry name" value="Peptidase_S1_PA"/>
</dbReference>
<dbReference type="SUPFAM" id="SSF50494">
    <property type="entry name" value="Trypsin-like serine proteases"/>
    <property type="match status" value="1"/>
</dbReference>
<dbReference type="GO" id="GO:0016787">
    <property type="term" value="F:hydrolase activity"/>
    <property type="evidence" value="ECO:0007669"/>
    <property type="project" value="UniProtKB-KW"/>
</dbReference>
<dbReference type="Pfam" id="PF00089">
    <property type="entry name" value="Trypsin"/>
    <property type="match status" value="1"/>
</dbReference>
<name>A0ABZ0HDB6_TRISK</name>
<dbReference type="Proteomes" id="UP001302666">
    <property type="component" value="Chromosome"/>
</dbReference>
<protein>
    <submittedName>
        <fullName evidence="4">Trypsin-like serine protease</fullName>
        <ecNumber evidence="4">3.4.21.-</ecNumber>
    </submittedName>
</protein>
<proteinExistence type="predicted"/>